<evidence type="ECO:0000313" key="1">
    <source>
        <dbReference type="EMBL" id="RNA40151.1"/>
    </source>
</evidence>
<accession>A0A3M7SWE7</accession>
<gene>
    <name evidence="1" type="ORF">BpHYR1_052387</name>
</gene>
<dbReference type="AlphaFoldDB" id="A0A3M7SWE7"/>
<evidence type="ECO:0000313" key="2">
    <source>
        <dbReference type="Proteomes" id="UP000276133"/>
    </source>
</evidence>
<keyword evidence="2" id="KW-1185">Reference proteome</keyword>
<proteinExistence type="predicted"/>
<comment type="caution">
    <text evidence="1">The sequence shown here is derived from an EMBL/GenBank/DDBJ whole genome shotgun (WGS) entry which is preliminary data.</text>
</comment>
<sequence length="70" mass="8006">HAKFINVLIKLVICEKQYRTLSIKIISLLNLKFHLSLMRVLLQKKSSHDFGLKLSLKSKSVFPGGAPWTK</sequence>
<feature type="non-terminal residue" evidence="1">
    <location>
        <position position="1"/>
    </location>
</feature>
<name>A0A3M7SWE7_BRAPC</name>
<dbReference type="Proteomes" id="UP000276133">
    <property type="component" value="Unassembled WGS sequence"/>
</dbReference>
<dbReference type="EMBL" id="REGN01000668">
    <property type="protein sequence ID" value="RNA40151.1"/>
    <property type="molecule type" value="Genomic_DNA"/>
</dbReference>
<reference evidence="1 2" key="1">
    <citation type="journal article" date="2018" name="Sci. Rep.">
        <title>Genomic signatures of local adaptation to the degree of environmental predictability in rotifers.</title>
        <authorList>
            <person name="Franch-Gras L."/>
            <person name="Hahn C."/>
            <person name="Garcia-Roger E.M."/>
            <person name="Carmona M.J."/>
            <person name="Serra M."/>
            <person name="Gomez A."/>
        </authorList>
    </citation>
    <scope>NUCLEOTIDE SEQUENCE [LARGE SCALE GENOMIC DNA]</scope>
    <source>
        <strain evidence="1">HYR1</strain>
    </source>
</reference>
<protein>
    <submittedName>
        <fullName evidence="1">Uncharacterized protein</fullName>
    </submittedName>
</protein>
<organism evidence="1 2">
    <name type="scientific">Brachionus plicatilis</name>
    <name type="common">Marine rotifer</name>
    <name type="synonym">Brachionus muelleri</name>
    <dbReference type="NCBI Taxonomy" id="10195"/>
    <lineage>
        <taxon>Eukaryota</taxon>
        <taxon>Metazoa</taxon>
        <taxon>Spiralia</taxon>
        <taxon>Gnathifera</taxon>
        <taxon>Rotifera</taxon>
        <taxon>Eurotatoria</taxon>
        <taxon>Monogononta</taxon>
        <taxon>Pseudotrocha</taxon>
        <taxon>Ploima</taxon>
        <taxon>Brachionidae</taxon>
        <taxon>Brachionus</taxon>
    </lineage>
</organism>